<dbReference type="Gene3D" id="1.20.1280.50">
    <property type="match status" value="1"/>
</dbReference>
<comment type="caution">
    <text evidence="2">The sequence shown here is derived from an EMBL/GenBank/DDBJ whole genome shotgun (WGS) entry which is preliminary data.</text>
</comment>
<reference evidence="2" key="1">
    <citation type="submission" date="2022-04" db="EMBL/GenBank/DDBJ databases">
        <title>A functionally conserved STORR gene fusion in Papaver species that diverged 16.8 million years ago.</title>
        <authorList>
            <person name="Catania T."/>
        </authorList>
    </citation>
    <scope>NUCLEOTIDE SEQUENCE</scope>
    <source>
        <strain evidence="2">S-188037</strain>
    </source>
</reference>
<evidence type="ECO:0000313" key="2">
    <source>
        <dbReference type="EMBL" id="KAI3944636.1"/>
    </source>
</evidence>
<dbReference type="PANTHER" id="PTHR31672">
    <property type="entry name" value="BNACNNG10540D PROTEIN"/>
    <property type="match status" value="1"/>
</dbReference>
<evidence type="ECO:0000313" key="3">
    <source>
        <dbReference type="Proteomes" id="UP001202328"/>
    </source>
</evidence>
<dbReference type="Pfam" id="PF00646">
    <property type="entry name" value="F-box"/>
    <property type="match status" value="1"/>
</dbReference>
<organism evidence="2 3">
    <name type="scientific">Papaver atlanticum</name>
    <dbReference type="NCBI Taxonomy" id="357466"/>
    <lineage>
        <taxon>Eukaryota</taxon>
        <taxon>Viridiplantae</taxon>
        <taxon>Streptophyta</taxon>
        <taxon>Embryophyta</taxon>
        <taxon>Tracheophyta</taxon>
        <taxon>Spermatophyta</taxon>
        <taxon>Magnoliopsida</taxon>
        <taxon>Ranunculales</taxon>
        <taxon>Papaveraceae</taxon>
        <taxon>Papaveroideae</taxon>
        <taxon>Papaver</taxon>
    </lineage>
</organism>
<accession>A0AAD4T7A5</accession>
<gene>
    <name evidence="2" type="ORF">MKW98_021094</name>
</gene>
<dbReference type="InterPro" id="IPR050796">
    <property type="entry name" value="SCF_F-box_component"/>
</dbReference>
<dbReference type="InterPro" id="IPR001810">
    <property type="entry name" value="F-box_dom"/>
</dbReference>
<keyword evidence="3" id="KW-1185">Reference proteome</keyword>
<proteinExistence type="predicted"/>
<protein>
    <recommendedName>
        <fullName evidence="1">F-box domain-containing protein</fullName>
    </recommendedName>
</protein>
<dbReference type="PANTHER" id="PTHR31672:SF13">
    <property type="entry name" value="F-BOX PROTEIN CPR30-LIKE"/>
    <property type="match status" value="1"/>
</dbReference>
<dbReference type="Proteomes" id="UP001202328">
    <property type="component" value="Unassembled WGS sequence"/>
</dbReference>
<dbReference type="AlphaFoldDB" id="A0AAD4T7A5"/>
<dbReference type="SUPFAM" id="SSF81383">
    <property type="entry name" value="F-box domain"/>
    <property type="match status" value="1"/>
</dbReference>
<sequence>MTNKKSICSSVVDSEKKSKSCVCFDEDIVCDIPSRLPVKSLLRLKCVSKRWYSLIQDPYFVDLHLIRSKARQRLFVAEPLYGERRNSPSSIYLSSLSVRFVIADIFFKGRGTTDIIDSAVYAMKNTIKFSYEDILEL</sequence>
<name>A0AAD4T7A5_9MAGN</name>
<evidence type="ECO:0000259" key="1">
    <source>
        <dbReference type="SMART" id="SM00256"/>
    </source>
</evidence>
<dbReference type="CDD" id="cd22157">
    <property type="entry name" value="F-box_AtFBW1-like"/>
    <property type="match status" value="1"/>
</dbReference>
<dbReference type="SMART" id="SM00256">
    <property type="entry name" value="FBOX"/>
    <property type="match status" value="1"/>
</dbReference>
<dbReference type="EMBL" id="JAJJMB010004025">
    <property type="protein sequence ID" value="KAI3944636.1"/>
    <property type="molecule type" value="Genomic_DNA"/>
</dbReference>
<feature type="domain" description="F-box" evidence="1">
    <location>
        <begin position="24"/>
        <end position="64"/>
    </location>
</feature>
<dbReference type="InterPro" id="IPR036047">
    <property type="entry name" value="F-box-like_dom_sf"/>
</dbReference>